<name>A0ABV7VRH8_9GAMM</name>
<sequence>MPKKLLKKFFPTPEQVQANPSLSFLRPLFSKPNLWHLNRRSVARAFLVGLFAAFLPLPFQMAIAAFIAFYMNANVPISVGLVWISNPLTIPPLFYATYVFGTWMLDSPVREFSIELSLDWVMTELNAIWKPLFIGSLTVGCGLGLLGYCSIHIAWRMHVISNWNKRRINRQRRQ</sequence>
<evidence type="ECO:0000313" key="4">
    <source>
        <dbReference type="Proteomes" id="UP001595722"/>
    </source>
</evidence>
<feature type="domain" description="DUF2062" evidence="2">
    <location>
        <begin position="23"/>
        <end position="163"/>
    </location>
</feature>
<organism evidence="3 4">
    <name type="scientific">Bacterioplanoides pacificum</name>
    <dbReference type="NCBI Taxonomy" id="1171596"/>
    <lineage>
        <taxon>Bacteria</taxon>
        <taxon>Pseudomonadati</taxon>
        <taxon>Pseudomonadota</taxon>
        <taxon>Gammaproteobacteria</taxon>
        <taxon>Oceanospirillales</taxon>
        <taxon>Oceanospirillaceae</taxon>
        <taxon>Bacterioplanoides</taxon>
    </lineage>
</organism>
<keyword evidence="1" id="KW-0472">Membrane</keyword>
<feature type="transmembrane region" description="Helical" evidence="1">
    <location>
        <begin position="45"/>
        <end position="71"/>
    </location>
</feature>
<protein>
    <submittedName>
        <fullName evidence="3">DUF2062 domain-containing protein</fullName>
    </submittedName>
</protein>
<dbReference type="PANTHER" id="PTHR40547">
    <property type="entry name" value="SLL0298 PROTEIN"/>
    <property type="match status" value="1"/>
</dbReference>
<dbReference type="RefSeq" id="WP_376865987.1">
    <property type="nucleotide sequence ID" value="NZ_JBHRYB010000005.1"/>
</dbReference>
<dbReference type="PANTHER" id="PTHR40547:SF1">
    <property type="entry name" value="SLL0298 PROTEIN"/>
    <property type="match status" value="1"/>
</dbReference>
<evidence type="ECO:0000259" key="2">
    <source>
        <dbReference type="Pfam" id="PF09835"/>
    </source>
</evidence>
<keyword evidence="1" id="KW-0812">Transmembrane</keyword>
<reference evidence="4" key="1">
    <citation type="journal article" date="2019" name="Int. J. Syst. Evol. Microbiol.">
        <title>The Global Catalogue of Microorganisms (GCM) 10K type strain sequencing project: providing services to taxonomists for standard genome sequencing and annotation.</title>
        <authorList>
            <consortium name="The Broad Institute Genomics Platform"/>
            <consortium name="The Broad Institute Genome Sequencing Center for Infectious Disease"/>
            <person name="Wu L."/>
            <person name="Ma J."/>
        </authorList>
    </citation>
    <scope>NUCLEOTIDE SEQUENCE [LARGE SCALE GENOMIC DNA]</scope>
    <source>
        <strain evidence="4">KCTC 42424</strain>
    </source>
</reference>
<proteinExistence type="predicted"/>
<keyword evidence="1" id="KW-1133">Transmembrane helix</keyword>
<gene>
    <name evidence="3" type="ORF">ACFOMG_08430</name>
</gene>
<evidence type="ECO:0000313" key="3">
    <source>
        <dbReference type="EMBL" id="MFC3680133.1"/>
    </source>
</evidence>
<dbReference type="Proteomes" id="UP001595722">
    <property type="component" value="Unassembled WGS sequence"/>
</dbReference>
<evidence type="ECO:0000256" key="1">
    <source>
        <dbReference type="SAM" id="Phobius"/>
    </source>
</evidence>
<comment type="caution">
    <text evidence="3">The sequence shown here is derived from an EMBL/GenBank/DDBJ whole genome shotgun (WGS) entry which is preliminary data.</text>
</comment>
<keyword evidence="4" id="KW-1185">Reference proteome</keyword>
<feature type="transmembrane region" description="Helical" evidence="1">
    <location>
        <begin position="132"/>
        <end position="155"/>
    </location>
</feature>
<accession>A0ABV7VRH8</accession>
<dbReference type="Pfam" id="PF09835">
    <property type="entry name" value="DUF2062"/>
    <property type="match status" value="1"/>
</dbReference>
<dbReference type="EMBL" id="JBHRYB010000005">
    <property type="protein sequence ID" value="MFC3680133.1"/>
    <property type="molecule type" value="Genomic_DNA"/>
</dbReference>
<dbReference type="InterPro" id="IPR018639">
    <property type="entry name" value="DUF2062"/>
</dbReference>